<evidence type="ECO:0000256" key="4">
    <source>
        <dbReference type="SAM" id="Phobius"/>
    </source>
</evidence>
<dbReference type="SUPFAM" id="SSF54862">
    <property type="entry name" value="4Fe-4S ferredoxins"/>
    <property type="match status" value="1"/>
</dbReference>
<dbReference type="GO" id="GO:0003677">
    <property type="term" value="F:DNA binding"/>
    <property type="evidence" value="ECO:0007669"/>
    <property type="project" value="InterPro"/>
</dbReference>
<gene>
    <name evidence="7" type="ORF">Rsw2DRAFT_0161</name>
</gene>
<reference evidence="7 8" key="1">
    <citation type="submission" date="2009-08" db="EMBL/GenBank/DDBJ databases">
        <title>The draft genome of Rhodobacter sp. SW2.</title>
        <authorList>
            <consortium name="US DOE Joint Genome Institute (JGI-PGF)"/>
            <person name="Lucas S."/>
            <person name="Copeland A."/>
            <person name="Lapidus A."/>
            <person name="Glavina del Rio T."/>
            <person name="Tice H."/>
            <person name="Bruce D."/>
            <person name="Goodwin L."/>
            <person name="Pitluck S."/>
            <person name="Larimer F."/>
            <person name="Land M.L."/>
            <person name="Hauser L."/>
            <person name="Emerson D."/>
        </authorList>
    </citation>
    <scope>NUCLEOTIDE SEQUENCE [LARGE SCALE GENOMIC DNA]</scope>
    <source>
        <strain evidence="7 8">SW2</strain>
    </source>
</reference>
<evidence type="ECO:0000256" key="3">
    <source>
        <dbReference type="ARBA" id="ARBA00023136"/>
    </source>
</evidence>
<sequence>MRCLPLLAFCLSLLAGPLAAGGLPVGTISITAPGPELAAELLAVTGPVQVIRQEAGVPGWDVQAAGKTLGHLASTWEVAGSVGYSGRPLDVLVAVSPQGRIAGARLMQHNEPVLTLGISDADIAAYVSGFAGYDLTAPPGTGLHQPGLPDVISRATVSTGVIRDGILRTARTLAIGRGLIAAGGGIDRLGFQETDWPGLLASGALAEVRVSMTEAARALAGAKVPLQPGDAPFLQLWAGLIDPPTVGQNLLGQQAFTQAIGNLGPGETALLLISRGLHSPRGTDWRQSGVFDRIWIVQGEVRHQPTEASFQMIKRLRATGAPEVKEISLFRLPAAIDPLRPFRIEVQASRPTASGEMSMLIATDYSLPDRFRLAPPPEPAPLWRAIWDAKRMETAVVAAMLAVLTLILFAQDWITRRPRLWRAGRIGFLLTTLVVLGWGLNGQLSVVQVIAFLHALLTGFRWETFLIEPVIFLLWGFTALGMLFWGRGVYCGWLCPFGALQELLNDAAVRLGIRQIAVPQGLHERLWVIKYTAFVGILALSFYSMHDALIAAEVEPFKTAISLRMLRAWPFVLFVLVLLAAGLFIERFYCRYLCPLGAAIAIPAKLKIFDWLKRRPQCGRECRLCETKCTVGAIDPLGRINANECVLCLRCQVIMNDDATCPVLKRRARTEG</sequence>
<evidence type="ECO:0000256" key="1">
    <source>
        <dbReference type="ARBA" id="ARBA00004236"/>
    </source>
</evidence>
<dbReference type="InterPro" id="IPR011399">
    <property type="entry name" value="NosR"/>
</dbReference>
<feature type="transmembrane region" description="Helical" evidence="4">
    <location>
        <begin position="465"/>
        <end position="485"/>
    </location>
</feature>
<dbReference type="eggNOG" id="COG3901">
    <property type="taxonomic scope" value="Bacteria"/>
</dbReference>
<feature type="signal peptide" evidence="5">
    <location>
        <begin position="1"/>
        <end position="20"/>
    </location>
</feature>
<keyword evidence="3 4" id="KW-0472">Membrane</keyword>
<feature type="chain" id="PRO_5002991292" evidence="5">
    <location>
        <begin position="21"/>
        <end position="672"/>
    </location>
</feature>
<feature type="transmembrane region" description="Helical" evidence="4">
    <location>
        <begin position="426"/>
        <end position="453"/>
    </location>
</feature>
<comment type="subcellular location">
    <subcellularLocation>
        <location evidence="1">Cell membrane</location>
    </subcellularLocation>
</comment>
<organism evidence="7 8">
    <name type="scientific">Rhodobacter ferrooxidans</name>
    <dbReference type="NCBI Taxonomy" id="371731"/>
    <lineage>
        <taxon>Bacteria</taxon>
        <taxon>Pseudomonadati</taxon>
        <taxon>Pseudomonadota</taxon>
        <taxon>Alphaproteobacteria</taxon>
        <taxon>Rhodobacterales</taxon>
        <taxon>Rhodobacter group</taxon>
        <taxon>Rhodobacter</taxon>
    </lineage>
</organism>
<dbReference type="GO" id="GO:0045893">
    <property type="term" value="P:positive regulation of DNA-templated transcription"/>
    <property type="evidence" value="ECO:0007669"/>
    <property type="project" value="InterPro"/>
</dbReference>
<feature type="transmembrane region" description="Helical" evidence="4">
    <location>
        <begin position="566"/>
        <end position="585"/>
    </location>
</feature>
<evidence type="ECO:0000313" key="7">
    <source>
        <dbReference type="EMBL" id="EEW26926.1"/>
    </source>
</evidence>
<dbReference type="PIRSF" id="PIRSF036354">
    <property type="entry name" value="NosR"/>
    <property type="match status" value="1"/>
</dbReference>
<keyword evidence="4" id="KW-1133">Transmembrane helix</keyword>
<feature type="transmembrane region" description="Helical" evidence="4">
    <location>
        <begin position="395"/>
        <end position="414"/>
    </location>
</feature>
<dbReference type="SMART" id="SM00900">
    <property type="entry name" value="FMN_bind"/>
    <property type="match status" value="1"/>
</dbReference>
<dbReference type="OrthoDB" id="9806398at2"/>
<proteinExistence type="predicted"/>
<dbReference type="STRING" id="371731.Rsw2DRAFT_0161"/>
<keyword evidence="4" id="KW-0812">Transmembrane</keyword>
<dbReference type="AlphaFoldDB" id="C8RWI3"/>
<dbReference type="RefSeq" id="WP_008027068.1">
    <property type="nucleotide sequence ID" value="NZ_ACYY01000001.1"/>
</dbReference>
<keyword evidence="2" id="KW-1003">Cell membrane</keyword>
<dbReference type="InterPro" id="IPR017896">
    <property type="entry name" value="4Fe4S_Fe-S-bd"/>
</dbReference>
<evidence type="ECO:0000256" key="5">
    <source>
        <dbReference type="SAM" id="SignalP"/>
    </source>
</evidence>
<comment type="caution">
    <text evidence="7">The sequence shown here is derived from an EMBL/GenBank/DDBJ whole genome shotgun (WGS) entry which is preliminary data.</text>
</comment>
<feature type="transmembrane region" description="Helical" evidence="4">
    <location>
        <begin position="528"/>
        <end position="546"/>
    </location>
</feature>
<dbReference type="GO" id="GO:0010181">
    <property type="term" value="F:FMN binding"/>
    <property type="evidence" value="ECO:0007669"/>
    <property type="project" value="InterPro"/>
</dbReference>
<evidence type="ECO:0000256" key="2">
    <source>
        <dbReference type="ARBA" id="ARBA00022475"/>
    </source>
</evidence>
<dbReference type="Pfam" id="PF12801">
    <property type="entry name" value="Fer4_5"/>
    <property type="match status" value="2"/>
</dbReference>
<dbReference type="Proteomes" id="UP000010121">
    <property type="component" value="Unassembled WGS sequence"/>
</dbReference>
<dbReference type="GO" id="GO:0005886">
    <property type="term" value="C:plasma membrane"/>
    <property type="evidence" value="ECO:0007669"/>
    <property type="project" value="UniProtKB-SubCell"/>
</dbReference>
<dbReference type="EMBL" id="ACYY01000001">
    <property type="protein sequence ID" value="EEW26926.1"/>
    <property type="molecule type" value="Genomic_DNA"/>
</dbReference>
<dbReference type="eggNOG" id="COG0348">
    <property type="taxonomic scope" value="Bacteria"/>
</dbReference>
<protein>
    <submittedName>
        <fullName evidence="7">Nitrous oxide expression regulator, NosR</fullName>
    </submittedName>
</protein>
<accession>C8RWI3</accession>
<dbReference type="PANTHER" id="PTHR30224:SF4">
    <property type="entry name" value="ELECTRON TRANSPORT PROTEIN YCCM-RELATED"/>
    <property type="match status" value="1"/>
</dbReference>
<keyword evidence="8" id="KW-1185">Reference proteome</keyword>
<evidence type="ECO:0000259" key="6">
    <source>
        <dbReference type="SMART" id="SM00900"/>
    </source>
</evidence>
<dbReference type="PANTHER" id="PTHR30224">
    <property type="entry name" value="ELECTRON TRANSPORT PROTEIN"/>
    <property type="match status" value="1"/>
</dbReference>
<keyword evidence="5" id="KW-0732">Signal</keyword>
<feature type="domain" description="FMN-binding" evidence="6">
    <location>
        <begin position="83"/>
        <end position="173"/>
    </location>
</feature>
<evidence type="ECO:0000313" key="8">
    <source>
        <dbReference type="Proteomes" id="UP000010121"/>
    </source>
</evidence>
<dbReference type="InterPro" id="IPR007329">
    <property type="entry name" value="FMN-bd"/>
</dbReference>
<name>C8RWI3_9RHOB</name>
<dbReference type="InterPro" id="IPR052378">
    <property type="entry name" value="NosR_regulator"/>
</dbReference>